<dbReference type="AlphaFoldDB" id="S0AZ25"/>
<dbReference type="VEuPathDB" id="AmoebaDB:EIN_086890"/>
<reference evidence="1" key="1">
    <citation type="submission" date="2012-06" db="EMBL/GenBank/DDBJ databases">
        <title>Short 5' UTR of Entamoeba genes.</title>
        <authorList>
            <person name="Hiranuka K."/>
            <person name="Kumagai M."/>
            <person name="Wakaguri H."/>
            <person name="Suzuki Y."/>
            <person name="Sugano S."/>
            <person name="Watanabe J."/>
            <person name="Makioka A."/>
        </authorList>
    </citation>
    <scope>NUCLEOTIDE SEQUENCE</scope>
    <source>
        <strain evidence="1">IP1</strain>
    </source>
</reference>
<dbReference type="EMBL" id="AK422047">
    <property type="protein sequence ID" value="BAN40553.1"/>
    <property type="molecule type" value="mRNA"/>
</dbReference>
<organism evidence="1">
    <name type="scientific">Entamoeba invadens</name>
    <dbReference type="NCBI Taxonomy" id="33085"/>
    <lineage>
        <taxon>Eukaryota</taxon>
        <taxon>Amoebozoa</taxon>
        <taxon>Evosea</taxon>
        <taxon>Archamoebae</taxon>
        <taxon>Mastigamoebida</taxon>
        <taxon>Entamoebidae</taxon>
        <taxon>Entamoeba</taxon>
    </lineage>
</organism>
<protein>
    <submittedName>
        <fullName evidence="1">Uncharacterized protein</fullName>
    </submittedName>
</protein>
<sequence>MSAITSTKTVFTCVCGNISVITKKICEESDLKYQEQSEWKMPICSQQALVTVKYPELQKDTSLTQNVSMLSCTLCGTEVCQHTHFKMFKEASVKVNPLLRNVDSLRKNMIYSETFGVWIEISDTENSDYKMNAVDKEILRKEKETIEELFEEKERKVREFVMQQEDLFEEQRREIKNQFLMLKKQCAVKSEVHSASCPSSPLPQNNIPGQCHHCSSSHQWSGRNDVFLFDEEEEENCEGMSYVEQEKADNRVFKHLNFVANSVPTKNDQVEDEYYFPATFKDFAFEKTKNESAERFSFAANTLKRTLI</sequence>
<accession>S0AZ25</accession>
<evidence type="ECO:0000313" key="1">
    <source>
        <dbReference type="EMBL" id="BAN40553.1"/>
    </source>
</evidence>
<proteinExistence type="evidence at transcript level"/>
<name>S0AZ25_ENTIV</name>